<dbReference type="EC" id="3.4.23.43" evidence="10"/>
<feature type="transmembrane region" description="Helical" evidence="7">
    <location>
        <begin position="59"/>
        <end position="79"/>
    </location>
</feature>
<feature type="transmembrane region" description="Helical" evidence="7">
    <location>
        <begin position="112"/>
        <end position="129"/>
    </location>
</feature>
<keyword evidence="5 7" id="KW-1133">Transmembrane helix</keyword>
<dbReference type="EMBL" id="JXRP01000019">
    <property type="protein sequence ID" value="KIL44561.1"/>
    <property type="molecule type" value="Genomic_DNA"/>
</dbReference>
<evidence type="ECO:0000313" key="11">
    <source>
        <dbReference type="Proteomes" id="UP000031938"/>
    </source>
</evidence>
<dbReference type="Pfam" id="PF06750">
    <property type="entry name" value="A24_N_bact"/>
    <property type="match status" value="1"/>
</dbReference>
<evidence type="ECO:0000256" key="7">
    <source>
        <dbReference type="SAM" id="Phobius"/>
    </source>
</evidence>
<dbReference type="GO" id="GO:0005886">
    <property type="term" value="C:plasma membrane"/>
    <property type="evidence" value="ECO:0007669"/>
    <property type="project" value="UniProtKB-SubCell"/>
</dbReference>
<dbReference type="AlphaFoldDB" id="A0A0C2VJA5"/>
<feature type="transmembrane region" description="Helical" evidence="7">
    <location>
        <begin position="212"/>
        <end position="236"/>
    </location>
</feature>
<dbReference type="STRING" id="889306.KP78_35250"/>
<comment type="subcellular location">
    <subcellularLocation>
        <location evidence="1">Cell membrane</location>
        <topology evidence="1">Multi-pass membrane protein</topology>
    </subcellularLocation>
</comment>
<feature type="domain" description="Prepilin peptidase A24 N-terminal" evidence="9">
    <location>
        <begin position="1"/>
        <end position="77"/>
    </location>
</feature>
<dbReference type="GO" id="GO:0004190">
    <property type="term" value="F:aspartic-type endopeptidase activity"/>
    <property type="evidence" value="ECO:0007669"/>
    <property type="project" value="UniProtKB-EC"/>
</dbReference>
<evidence type="ECO:0000313" key="10">
    <source>
        <dbReference type="EMBL" id="KIL44561.1"/>
    </source>
</evidence>
<accession>A0A0C2VJA5</accession>
<evidence type="ECO:0000256" key="4">
    <source>
        <dbReference type="ARBA" id="ARBA00022692"/>
    </source>
</evidence>
<evidence type="ECO:0000256" key="1">
    <source>
        <dbReference type="ARBA" id="ARBA00004651"/>
    </source>
</evidence>
<dbReference type="PATRIC" id="fig|889306.3.peg.3542"/>
<dbReference type="Proteomes" id="UP000031938">
    <property type="component" value="Unassembled WGS sequence"/>
</dbReference>
<evidence type="ECO:0000256" key="5">
    <source>
        <dbReference type="ARBA" id="ARBA00022989"/>
    </source>
</evidence>
<dbReference type="Pfam" id="PF01478">
    <property type="entry name" value="Peptidase_A24"/>
    <property type="match status" value="1"/>
</dbReference>
<evidence type="ECO:0000259" key="8">
    <source>
        <dbReference type="Pfam" id="PF01478"/>
    </source>
</evidence>
<feature type="transmembrane region" description="Helical" evidence="7">
    <location>
        <begin position="135"/>
        <end position="152"/>
    </location>
</feature>
<feature type="transmembrane region" description="Helical" evidence="7">
    <location>
        <begin position="164"/>
        <end position="192"/>
    </location>
</feature>
<organism evidence="10 11">
    <name type="scientific">Jeotgalibacillus soli</name>
    <dbReference type="NCBI Taxonomy" id="889306"/>
    <lineage>
        <taxon>Bacteria</taxon>
        <taxon>Bacillati</taxon>
        <taxon>Bacillota</taxon>
        <taxon>Bacilli</taxon>
        <taxon>Bacillales</taxon>
        <taxon>Caryophanaceae</taxon>
        <taxon>Jeotgalibacillus</taxon>
    </lineage>
</organism>
<evidence type="ECO:0000256" key="2">
    <source>
        <dbReference type="ARBA" id="ARBA00005801"/>
    </source>
</evidence>
<dbReference type="InterPro" id="IPR050882">
    <property type="entry name" value="Prepilin_peptidase/N-MTase"/>
</dbReference>
<dbReference type="PANTHER" id="PTHR30487:SF0">
    <property type="entry name" value="PREPILIN LEADER PEPTIDASE_N-METHYLTRANSFERASE-RELATED"/>
    <property type="match status" value="1"/>
</dbReference>
<dbReference type="InterPro" id="IPR000045">
    <property type="entry name" value="Prepilin_IV_endopep_pep"/>
</dbReference>
<comment type="caution">
    <text evidence="10">The sequence shown here is derived from an EMBL/GenBank/DDBJ whole genome shotgun (WGS) entry which is preliminary data.</text>
</comment>
<comment type="similarity">
    <text evidence="2">Belongs to the peptidase A24 family.</text>
</comment>
<dbReference type="Gene3D" id="1.20.120.1220">
    <property type="match status" value="1"/>
</dbReference>
<evidence type="ECO:0000256" key="6">
    <source>
        <dbReference type="ARBA" id="ARBA00023136"/>
    </source>
</evidence>
<feature type="transmembrane region" description="Helical" evidence="7">
    <location>
        <begin position="85"/>
        <end position="105"/>
    </location>
</feature>
<keyword evidence="4 7" id="KW-0812">Transmembrane</keyword>
<proteinExistence type="inferred from homology"/>
<feature type="domain" description="Prepilin type IV endopeptidase peptidase" evidence="8">
    <location>
        <begin position="89"/>
        <end position="192"/>
    </location>
</feature>
<dbReference type="InterPro" id="IPR010627">
    <property type="entry name" value="Prepilin_pept_A24_N"/>
</dbReference>
<name>A0A0C2VJA5_9BACL</name>
<keyword evidence="6 7" id="KW-0472">Membrane</keyword>
<dbReference type="PANTHER" id="PTHR30487">
    <property type="entry name" value="TYPE 4 PREPILIN-LIKE PROTEINS LEADER PEPTIDE-PROCESSING ENZYME"/>
    <property type="match status" value="1"/>
</dbReference>
<dbReference type="GO" id="GO:0006465">
    <property type="term" value="P:signal peptide processing"/>
    <property type="evidence" value="ECO:0007669"/>
    <property type="project" value="TreeGrafter"/>
</dbReference>
<reference evidence="10 11" key="1">
    <citation type="submission" date="2015-01" db="EMBL/GenBank/DDBJ databases">
        <title>Genome sequencing of Jeotgalibacillus soli.</title>
        <authorList>
            <person name="Goh K.M."/>
            <person name="Chan K.-G."/>
            <person name="Yaakop A.S."/>
            <person name="Ee R."/>
            <person name="Gan H.M."/>
            <person name="Chan C.S."/>
        </authorList>
    </citation>
    <scope>NUCLEOTIDE SEQUENCE [LARGE SCALE GENOMIC DNA]</scope>
    <source>
        <strain evidence="10 11">P9</strain>
    </source>
</reference>
<evidence type="ECO:0000259" key="9">
    <source>
        <dbReference type="Pfam" id="PF06750"/>
    </source>
</evidence>
<keyword evidence="11" id="KW-1185">Reference proteome</keyword>
<keyword evidence="10" id="KW-0378">Hydrolase</keyword>
<evidence type="ECO:0000256" key="3">
    <source>
        <dbReference type="ARBA" id="ARBA00022475"/>
    </source>
</evidence>
<keyword evidence="3" id="KW-1003">Cell membrane</keyword>
<sequence>MGSFYNVVGLRVPKKESIVHPGSHCASCQHELKWFELIPVVSYIILKGKCRKCGQGVSLIYPVIEMLTGLLFAFSFYLLGFSLEFLVALVFISLLIIIVVSDIAYMLIPDSILILFGSILLLLRIIEPLSPWWDSFAGAAAGFCLLLLIAVVSKGGMGGGDIKLYAVVGLVLGVKLTLLSFFIAALLGSIVGMTAISMKIRKRKEPIPFGPFIAAASVITYFFGAELINGYVNWLLY</sequence>
<protein>
    <submittedName>
        <fullName evidence="10">Prepilin peptidase</fullName>
        <ecNumber evidence="10">3.4.23.43</ecNumber>
    </submittedName>
</protein>
<gene>
    <name evidence="10" type="ORF">KP78_35250</name>
</gene>